<reference evidence="6" key="1">
    <citation type="submission" date="2017-11" db="EMBL/GenBank/DDBJ databases">
        <title>Complete genome sequence of Moraxella osloensis NP7 isolated from human skin.</title>
        <authorList>
            <person name="Lee K."/>
            <person name="Lim J.Y."/>
            <person name="Hwang I."/>
        </authorList>
    </citation>
    <scope>NUCLEOTIDE SEQUENCE [LARGE SCALE GENOMIC DNA]</scope>
    <source>
        <strain evidence="6">NP7</strain>
    </source>
</reference>
<keyword evidence="3" id="KW-0067">ATP-binding</keyword>
<dbReference type="NCBIfam" id="NF007365">
    <property type="entry name" value="PRK09862.1"/>
    <property type="match status" value="1"/>
</dbReference>
<dbReference type="NCBIfam" id="TIGR00368">
    <property type="entry name" value="YifB family Mg chelatase-like AAA ATPase"/>
    <property type="match status" value="1"/>
</dbReference>
<gene>
    <name evidence="5" type="ORF">NP7_13815</name>
</gene>
<dbReference type="PANTHER" id="PTHR32039">
    <property type="entry name" value="MAGNESIUM-CHELATASE SUBUNIT CHLI"/>
    <property type="match status" value="1"/>
</dbReference>
<accession>A0A2I5HSB6</accession>
<dbReference type="SMART" id="SM00382">
    <property type="entry name" value="AAA"/>
    <property type="match status" value="1"/>
</dbReference>
<evidence type="ECO:0000256" key="2">
    <source>
        <dbReference type="ARBA" id="ARBA00022741"/>
    </source>
</evidence>
<dbReference type="InterPro" id="IPR001208">
    <property type="entry name" value="MCM_dom"/>
</dbReference>
<feature type="domain" description="MCM C-terminal AAA(+) ATPase" evidence="4">
    <location>
        <begin position="286"/>
        <end position="381"/>
    </location>
</feature>
<dbReference type="InterPro" id="IPR014721">
    <property type="entry name" value="Ribsml_uS5_D2-typ_fold_subgr"/>
</dbReference>
<dbReference type="STRING" id="34062.AXE82_07410"/>
<dbReference type="AlphaFoldDB" id="A0A2I5HSB6"/>
<dbReference type="InterPro" id="IPR025158">
    <property type="entry name" value="Mg_chelat-rel_C"/>
</dbReference>
<dbReference type="Pfam" id="PF01078">
    <property type="entry name" value="Mg_chelatase"/>
    <property type="match status" value="1"/>
</dbReference>
<dbReference type="EMBL" id="CP024443">
    <property type="protein sequence ID" value="ATW71375.1"/>
    <property type="molecule type" value="Genomic_DNA"/>
</dbReference>
<keyword evidence="2" id="KW-0547">Nucleotide-binding</keyword>
<keyword evidence="5" id="KW-0378">Hydrolase</keyword>
<dbReference type="GO" id="GO:0003677">
    <property type="term" value="F:DNA binding"/>
    <property type="evidence" value="ECO:0007669"/>
    <property type="project" value="InterPro"/>
</dbReference>
<sequence>MSFAQVYTRSVVGLNAPSVMVEVHLSQGLPAVTMVGLPEAAVRESKDRVRSAIINSGFQFPNRRLTINLAPADLPKDGARLDLPIAIGILAASGQIDETVLAQYEFIGELALNGDLRGIAGALAVSRALKADQRTLIVPKDNADEAVKVDGVKVLQADTLKAVCQHLMNEQPLSQAEHKTSYQSANYMLDLADVKGQHQARRALEIAAAGGHSLLFCGSPGTGKTLMASRLPTILPPLNDHEALEVASIYSIANSDYDYGTRPFRQVHHTTSAVALVGGGSSPKPGEITLANRGVLFLDEIPEFDRKVLEVLRQPIENKEIVISRANSQVRFPANFQLVAAMNPCPCGYYGDKSGRCQCRPEQIKRYQEKLSGPLLDRIDLHITVPALPASDLQSAQRGESSAAVRDRVIQAYQRQQARQGKANNELSPSELDQFAPLGDAESRILAMAQSRLNLSARGYHRVLRVARTIADLAGSEAIQTAHLTEALSYRSQLTNA</sequence>
<dbReference type="InterPro" id="IPR004482">
    <property type="entry name" value="Mg_chelat-rel"/>
</dbReference>
<dbReference type="SUPFAM" id="SSF52540">
    <property type="entry name" value="P-loop containing nucleoside triphosphate hydrolases"/>
    <property type="match status" value="1"/>
</dbReference>
<protein>
    <submittedName>
        <fullName evidence="5">ATP-dependent protease</fullName>
    </submittedName>
</protein>
<evidence type="ECO:0000256" key="1">
    <source>
        <dbReference type="ARBA" id="ARBA00006354"/>
    </source>
</evidence>
<dbReference type="RefSeq" id="WP_100270747.1">
    <property type="nucleotide sequence ID" value="NZ_CP024443.1"/>
</dbReference>
<evidence type="ECO:0000256" key="3">
    <source>
        <dbReference type="ARBA" id="ARBA00022840"/>
    </source>
</evidence>
<dbReference type="InterPro" id="IPR003593">
    <property type="entry name" value="AAA+_ATPase"/>
</dbReference>
<dbReference type="SUPFAM" id="SSF54211">
    <property type="entry name" value="Ribosomal protein S5 domain 2-like"/>
    <property type="match status" value="1"/>
</dbReference>
<dbReference type="InterPro" id="IPR027417">
    <property type="entry name" value="P-loop_NTPase"/>
</dbReference>
<evidence type="ECO:0000259" key="4">
    <source>
        <dbReference type="PROSITE" id="PS50051"/>
    </source>
</evidence>
<name>A0A2I5HSB6_FAUOS</name>
<dbReference type="GO" id="GO:0006508">
    <property type="term" value="P:proteolysis"/>
    <property type="evidence" value="ECO:0007669"/>
    <property type="project" value="UniProtKB-KW"/>
</dbReference>
<dbReference type="PROSITE" id="PS50051">
    <property type="entry name" value="MCM_2"/>
    <property type="match status" value="1"/>
</dbReference>
<dbReference type="InterPro" id="IPR000523">
    <property type="entry name" value="Mg_chelatse_chII-like_cat_dom"/>
</dbReference>
<dbReference type="Pfam" id="PF13541">
    <property type="entry name" value="ChlI"/>
    <property type="match status" value="1"/>
</dbReference>
<dbReference type="InterPro" id="IPR045006">
    <property type="entry name" value="CHLI-like"/>
</dbReference>
<evidence type="ECO:0000313" key="6">
    <source>
        <dbReference type="Proteomes" id="UP000229340"/>
    </source>
</evidence>
<evidence type="ECO:0000313" key="5">
    <source>
        <dbReference type="EMBL" id="ATW71375.1"/>
    </source>
</evidence>
<organism evidence="5 6">
    <name type="scientific">Faucicola osloensis</name>
    <name type="common">Moraxella osloensis</name>
    <dbReference type="NCBI Taxonomy" id="34062"/>
    <lineage>
        <taxon>Bacteria</taxon>
        <taxon>Pseudomonadati</taxon>
        <taxon>Pseudomonadota</taxon>
        <taxon>Gammaproteobacteria</taxon>
        <taxon>Moraxellales</taxon>
        <taxon>Moraxellaceae</taxon>
        <taxon>Faucicola</taxon>
    </lineage>
</organism>
<dbReference type="Proteomes" id="UP000229340">
    <property type="component" value="Chromosome"/>
</dbReference>
<dbReference type="InterPro" id="IPR020568">
    <property type="entry name" value="Ribosomal_Su5_D2-typ_SF"/>
</dbReference>
<keyword evidence="5" id="KW-0645">Protease</keyword>
<comment type="similarity">
    <text evidence="1">Belongs to the Mg-chelatase subunits D/I family. ComM subfamily.</text>
</comment>
<dbReference type="GO" id="GO:0008233">
    <property type="term" value="F:peptidase activity"/>
    <property type="evidence" value="ECO:0007669"/>
    <property type="project" value="UniProtKB-KW"/>
</dbReference>
<dbReference type="CDD" id="cd00009">
    <property type="entry name" value="AAA"/>
    <property type="match status" value="1"/>
</dbReference>
<dbReference type="Gene3D" id="3.40.50.300">
    <property type="entry name" value="P-loop containing nucleotide triphosphate hydrolases"/>
    <property type="match status" value="1"/>
</dbReference>
<dbReference type="Pfam" id="PF13335">
    <property type="entry name" value="Mg_chelatase_C"/>
    <property type="match status" value="1"/>
</dbReference>
<dbReference type="Gene3D" id="3.30.230.10">
    <property type="match status" value="1"/>
</dbReference>
<proteinExistence type="inferred from homology"/>
<dbReference type="PRINTS" id="PR01657">
    <property type="entry name" value="MCMFAMILY"/>
</dbReference>
<dbReference type="GO" id="GO:0005524">
    <property type="term" value="F:ATP binding"/>
    <property type="evidence" value="ECO:0007669"/>
    <property type="project" value="UniProtKB-KW"/>
</dbReference>
<dbReference type="PANTHER" id="PTHR32039:SF7">
    <property type="entry name" value="COMPETENCE PROTEIN COMM"/>
    <property type="match status" value="1"/>
</dbReference>